<accession>A0A9Q6F2J4</accession>
<keyword evidence="1" id="KW-0812">Transmembrane</keyword>
<keyword evidence="1" id="KW-0472">Membrane</keyword>
<evidence type="ECO:0000313" key="2">
    <source>
        <dbReference type="EMBL" id="PLS07909.1"/>
    </source>
</evidence>
<evidence type="ECO:0000256" key="1">
    <source>
        <dbReference type="SAM" id="Phobius"/>
    </source>
</evidence>
<gene>
    <name evidence="2" type="ORF">CUU63_08360</name>
</gene>
<feature type="transmembrane region" description="Helical" evidence="1">
    <location>
        <begin position="9"/>
        <end position="31"/>
    </location>
</feature>
<keyword evidence="1" id="KW-1133">Transmembrane helix</keyword>
<dbReference type="AlphaFoldDB" id="A0A9Q6F2J4"/>
<proteinExistence type="predicted"/>
<dbReference type="Pfam" id="PF11337">
    <property type="entry name" value="DUF3139"/>
    <property type="match status" value="1"/>
</dbReference>
<dbReference type="InterPro" id="IPR021486">
    <property type="entry name" value="DUF3139"/>
</dbReference>
<dbReference type="Proteomes" id="UP000234803">
    <property type="component" value="Unassembled WGS sequence"/>
</dbReference>
<organism evidence="2 3">
    <name type="scientific">Bacillus halotolerans</name>
    <dbReference type="NCBI Taxonomy" id="260554"/>
    <lineage>
        <taxon>Bacteria</taxon>
        <taxon>Bacillati</taxon>
        <taxon>Bacillota</taxon>
        <taxon>Bacilli</taxon>
        <taxon>Bacillales</taxon>
        <taxon>Bacillaceae</taxon>
        <taxon>Bacillus</taxon>
    </lineage>
</organism>
<name>A0A9Q6F2J4_9BACI</name>
<protein>
    <submittedName>
        <fullName evidence="2">DUF3139 domain-containing protein</fullName>
    </submittedName>
</protein>
<sequence>MDHLMNKKIALIIIVIVALIVIGFFSVNYFYDYQAKKIASETENYLINEEDKKKEDIKEVKGIRSKVGDYGILVRVIYKNEPNIHYFYISNNGKITFEGKEDLSKAKDPILNKNE</sequence>
<reference evidence="2 3" key="1">
    <citation type="submission" date="2017-12" db="EMBL/GenBank/DDBJ databases">
        <title>Comparative Functional Genomics of Dry Heat Resistant strains isolated from the Viking Spacecraft.</title>
        <authorList>
            <person name="Seuylemezian A."/>
            <person name="Cooper K."/>
            <person name="Vaishampayan P."/>
        </authorList>
    </citation>
    <scope>NUCLEOTIDE SEQUENCE [LARGE SCALE GENOMIC DNA]</scope>
    <source>
        <strain evidence="2 3">V48-19</strain>
    </source>
</reference>
<evidence type="ECO:0000313" key="3">
    <source>
        <dbReference type="Proteomes" id="UP000234803"/>
    </source>
</evidence>
<comment type="caution">
    <text evidence="2">The sequence shown here is derived from an EMBL/GenBank/DDBJ whole genome shotgun (WGS) entry which is preliminary data.</text>
</comment>
<dbReference type="EMBL" id="PGUV01000006">
    <property type="protein sequence ID" value="PLS07909.1"/>
    <property type="molecule type" value="Genomic_DNA"/>
</dbReference>